<accession>A0A3D9ZC89</accession>
<dbReference type="Proteomes" id="UP000256913">
    <property type="component" value="Unassembled WGS sequence"/>
</dbReference>
<organism evidence="2 3">
    <name type="scientific">Asanoa ferruginea</name>
    <dbReference type="NCBI Taxonomy" id="53367"/>
    <lineage>
        <taxon>Bacteria</taxon>
        <taxon>Bacillati</taxon>
        <taxon>Actinomycetota</taxon>
        <taxon>Actinomycetes</taxon>
        <taxon>Micromonosporales</taxon>
        <taxon>Micromonosporaceae</taxon>
        <taxon>Asanoa</taxon>
    </lineage>
</organism>
<protein>
    <submittedName>
        <fullName evidence="2">Uncharacterized protein</fullName>
    </submittedName>
</protein>
<comment type="caution">
    <text evidence="2">The sequence shown here is derived from an EMBL/GenBank/DDBJ whole genome shotgun (WGS) entry which is preliminary data.</text>
</comment>
<dbReference type="EMBL" id="QUMQ01000001">
    <property type="protein sequence ID" value="REF94905.1"/>
    <property type="molecule type" value="Genomic_DNA"/>
</dbReference>
<name>A0A3D9ZC89_9ACTN</name>
<feature type="chain" id="PRO_5039478842" evidence="1">
    <location>
        <begin position="25"/>
        <end position="172"/>
    </location>
</feature>
<keyword evidence="3" id="KW-1185">Reference proteome</keyword>
<gene>
    <name evidence="2" type="ORF">DFJ67_0850</name>
</gene>
<dbReference type="AlphaFoldDB" id="A0A3D9ZC89"/>
<proteinExistence type="predicted"/>
<sequence length="172" mass="17913">MKPLIKTLAALGAAVVLAAAPAAAADAAPRGGSGWTPYQTPSFTVPAGEACSFELHGEVVYDHEFTRVVSTFPDGTPKVQDWVGPLGVVFSNVQTGRSARRDASGTLRATHDGQGTTTFVFHGNGIAPIFAGSKSPGIYLVKGPHVLVANPDGTREFTKTRGTTENMCKTLS</sequence>
<evidence type="ECO:0000313" key="2">
    <source>
        <dbReference type="EMBL" id="REF94905.1"/>
    </source>
</evidence>
<evidence type="ECO:0000313" key="3">
    <source>
        <dbReference type="Proteomes" id="UP000256913"/>
    </source>
</evidence>
<dbReference type="RefSeq" id="WP_147315411.1">
    <property type="nucleotide sequence ID" value="NZ_BONB01000001.1"/>
</dbReference>
<dbReference type="OrthoDB" id="3530191at2"/>
<reference evidence="2 3" key="1">
    <citation type="submission" date="2018-08" db="EMBL/GenBank/DDBJ databases">
        <title>Sequencing the genomes of 1000 actinobacteria strains.</title>
        <authorList>
            <person name="Klenk H.-P."/>
        </authorList>
    </citation>
    <scope>NUCLEOTIDE SEQUENCE [LARGE SCALE GENOMIC DNA]</scope>
    <source>
        <strain evidence="2 3">DSM 44099</strain>
    </source>
</reference>
<evidence type="ECO:0000256" key="1">
    <source>
        <dbReference type="SAM" id="SignalP"/>
    </source>
</evidence>
<feature type="signal peptide" evidence="1">
    <location>
        <begin position="1"/>
        <end position="24"/>
    </location>
</feature>
<keyword evidence="1" id="KW-0732">Signal</keyword>